<dbReference type="OrthoDB" id="20507at2759"/>
<dbReference type="eggNOG" id="KOG2841">
    <property type="taxonomic scope" value="Eukaryota"/>
</dbReference>
<dbReference type="GO" id="GO:0043240">
    <property type="term" value="C:Fanconi anaemia nuclear complex"/>
    <property type="evidence" value="ECO:0007669"/>
    <property type="project" value="InterPro"/>
</dbReference>
<dbReference type="CDD" id="cd20076">
    <property type="entry name" value="XPF_nuclease_FAAP24"/>
    <property type="match status" value="1"/>
</dbReference>
<dbReference type="GO" id="GO:0036297">
    <property type="term" value="P:interstrand cross-link repair"/>
    <property type="evidence" value="ECO:0007669"/>
    <property type="project" value="InterPro"/>
</dbReference>
<evidence type="ECO:0000313" key="6">
    <source>
        <dbReference type="Proteomes" id="UP000008672"/>
    </source>
</evidence>
<dbReference type="KEGG" id="lcm:102348677"/>
<accession>H3ACK5</accession>
<gene>
    <name evidence="5" type="primary">FAAP24</name>
</gene>
<keyword evidence="6" id="KW-1185">Reference proteome</keyword>
<dbReference type="EMBL" id="AFYH01143487">
    <property type="status" value="NOT_ANNOTATED_CDS"/>
    <property type="molecule type" value="Genomic_DNA"/>
</dbReference>
<feature type="domain" description="Fanconi anemia core complex-associated protein 24 pseudonuclease" evidence="4">
    <location>
        <begin position="15"/>
        <end position="138"/>
    </location>
</feature>
<dbReference type="SUPFAM" id="SSF47781">
    <property type="entry name" value="RuvA domain 2-like"/>
    <property type="match status" value="1"/>
</dbReference>
<dbReference type="PANTHER" id="PTHR31786:SF2">
    <property type="entry name" value="FANCONI ANEMIA CORE COMPLEX-ASSOCIATED PROTEIN 24"/>
    <property type="match status" value="1"/>
</dbReference>
<dbReference type="InterPro" id="IPR026985">
    <property type="entry name" value="FAAP24"/>
</dbReference>
<proteinExistence type="predicted"/>
<dbReference type="OMA" id="GPVHVPF"/>
<dbReference type="Ensembl" id="ENSLACT00000007437.2">
    <property type="protein sequence ID" value="ENSLACP00000007376.2"/>
    <property type="gene ID" value="ENSLACG00000006542.2"/>
</dbReference>
<dbReference type="Pfam" id="PF12826">
    <property type="entry name" value="HHH_2"/>
    <property type="match status" value="1"/>
</dbReference>
<reference evidence="5" key="3">
    <citation type="submission" date="2025-09" db="UniProtKB">
        <authorList>
            <consortium name="Ensembl"/>
        </authorList>
    </citation>
    <scope>IDENTIFICATION</scope>
</reference>
<dbReference type="PANTHER" id="PTHR31786">
    <property type="entry name" value="FANCONI ANEMIA CORE COMPLEX-ASSOCIATED PROTEIN 24"/>
    <property type="match status" value="1"/>
</dbReference>
<evidence type="ECO:0000256" key="2">
    <source>
        <dbReference type="ARBA" id="ARBA00023204"/>
    </source>
</evidence>
<keyword evidence="1" id="KW-0227">DNA damage</keyword>
<dbReference type="RefSeq" id="XP_006003680.1">
    <property type="nucleotide sequence ID" value="XM_006003618.3"/>
</dbReference>
<dbReference type="InParanoid" id="H3ACK5"/>
<name>H3ACK5_LATCH</name>
<reference evidence="5" key="2">
    <citation type="submission" date="2025-08" db="UniProtKB">
        <authorList>
            <consortium name="Ensembl"/>
        </authorList>
    </citation>
    <scope>IDENTIFICATION</scope>
</reference>
<dbReference type="STRING" id="7897.ENSLACP00000007376"/>
<reference evidence="6" key="1">
    <citation type="submission" date="2011-08" db="EMBL/GenBank/DDBJ databases">
        <title>The draft genome of Latimeria chalumnae.</title>
        <authorList>
            <person name="Di Palma F."/>
            <person name="Alfoldi J."/>
            <person name="Johnson J."/>
            <person name="Berlin A."/>
            <person name="Gnerre S."/>
            <person name="Jaffe D."/>
            <person name="MacCallum I."/>
            <person name="Young S."/>
            <person name="Walker B.J."/>
            <person name="Lander E."/>
            <person name="Lindblad-Toh K."/>
        </authorList>
    </citation>
    <scope>NUCLEOTIDE SEQUENCE [LARGE SCALE GENOMIC DNA]</scope>
    <source>
        <strain evidence="6">Wild caught</strain>
    </source>
</reference>
<dbReference type="InterPro" id="IPR041663">
    <property type="entry name" value="DisA/LigA_HHH"/>
</dbReference>
<dbReference type="GeneID" id="135352511"/>
<dbReference type="InterPro" id="IPR010994">
    <property type="entry name" value="RuvA_2-like"/>
</dbReference>
<dbReference type="GeneTree" id="ENSGT00390000009456"/>
<feature type="domain" description="DisA/LigA helix-hairpin-helix motif" evidence="3">
    <location>
        <begin position="169"/>
        <end position="216"/>
    </location>
</feature>
<evidence type="ECO:0000313" key="5">
    <source>
        <dbReference type="Ensembl" id="ENSLACP00000007376.2"/>
    </source>
</evidence>
<organism evidence="5 6">
    <name type="scientific">Latimeria chalumnae</name>
    <name type="common">Coelacanth</name>
    <dbReference type="NCBI Taxonomy" id="7897"/>
    <lineage>
        <taxon>Eukaryota</taxon>
        <taxon>Metazoa</taxon>
        <taxon>Chordata</taxon>
        <taxon>Craniata</taxon>
        <taxon>Vertebrata</taxon>
        <taxon>Euteleostomi</taxon>
        <taxon>Coelacanthiformes</taxon>
        <taxon>Coelacanthidae</taxon>
        <taxon>Latimeria</taxon>
    </lineage>
</organism>
<dbReference type="InterPro" id="IPR040646">
    <property type="entry name" value="PND"/>
</dbReference>
<protein>
    <submittedName>
        <fullName evidence="5">FA core complex associated protein 24</fullName>
    </submittedName>
</protein>
<dbReference type="GO" id="GO:0003682">
    <property type="term" value="F:chromatin binding"/>
    <property type="evidence" value="ECO:0007669"/>
    <property type="project" value="TreeGrafter"/>
</dbReference>
<dbReference type="FunCoup" id="H3ACK5">
    <property type="interactions" value="2163"/>
</dbReference>
<dbReference type="AlphaFoldDB" id="H3ACK5"/>
<dbReference type="CTD" id="91442"/>
<dbReference type="HOGENOM" id="CLU_111628_0_0_1"/>
<evidence type="ECO:0000256" key="1">
    <source>
        <dbReference type="ARBA" id="ARBA00022763"/>
    </source>
</evidence>
<keyword evidence="2" id="KW-0234">DNA repair</keyword>
<dbReference type="Proteomes" id="UP000008672">
    <property type="component" value="Unassembled WGS sequence"/>
</dbReference>
<sequence length="217" mass="23981">MEGKRVTSARAAAAVTVPCGRVLVSEKWSGSELAKGLRGKITPIFEAGLGDVDIHLSNTSCILYISQTDLVLGNDYKRKLVRFRNARKLHGIVVVEKTRISDQYFPAVQKFVVLELGMALVPVASQTEASQFIIQFVHEKTKEYDHNPFLHKSCTKHSESTLLSTVQQIPGVGKVKALTLLQHFPSIHHLCNATAEELEEVVGSAVAQQIQMFFHTS</sequence>
<dbReference type="Pfam" id="PF17949">
    <property type="entry name" value="PND"/>
    <property type="match status" value="1"/>
</dbReference>
<evidence type="ECO:0000259" key="4">
    <source>
        <dbReference type="Pfam" id="PF17949"/>
    </source>
</evidence>
<dbReference type="Gene3D" id="3.40.50.10130">
    <property type="match status" value="1"/>
</dbReference>
<dbReference type="Gene3D" id="1.10.150.20">
    <property type="entry name" value="5' to 3' exonuclease, C-terminal subdomain"/>
    <property type="match status" value="1"/>
</dbReference>
<dbReference type="CDD" id="cd09897">
    <property type="entry name" value="H3TH_FEN1-XPG-like"/>
    <property type="match status" value="1"/>
</dbReference>
<evidence type="ECO:0000259" key="3">
    <source>
        <dbReference type="Pfam" id="PF12826"/>
    </source>
</evidence>